<organism evidence="1 2">
    <name type="scientific">Trifolium medium</name>
    <dbReference type="NCBI Taxonomy" id="97028"/>
    <lineage>
        <taxon>Eukaryota</taxon>
        <taxon>Viridiplantae</taxon>
        <taxon>Streptophyta</taxon>
        <taxon>Embryophyta</taxon>
        <taxon>Tracheophyta</taxon>
        <taxon>Spermatophyta</taxon>
        <taxon>Magnoliopsida</taxon>
        <taxon>eudicotyledons</taxon>
        <taxon>Gunneridae</taxon>
        <taxon>Pentapetalae</taxon>
        <taxon>rosids</taxon>
        <taxon>fabids</taxon>
        <taxon>Fabales</taxon>
        <taxon>Fabaceae</taxon>
        <taxon>Papilionoideae</taxon>
        <taxon>50 kb inversion clade</taxon>
        <taxon>NPAAA clade</taxon>
        <taxon>Hologalegina</taxon>
        <taxon>IRL clade</taxon>
        <taxon>Trifolieae</taxon>
        <taxon>Trifolium</taxon>
    </lineage>
</organism>
<comment type="caution">
    <text evidence="1">The sequence shown here is derived from an EMBL/GenBank/DDBJ whole genome shotgun (WGS) entry which is preliminary data.</text>
</comment>
<feature type="non-terminal residue" evidence="1">
    <location>
        <position position="1"/>
    </location>
</feature>
<accession>A0A392VLY7</accession>
<dbReference type="AlphaFoldDB" id="A0A392VLY7"/>
<dbReference type="EMBL" id="LXQA011165536">
    <property type="protein sequence ID" value="MCI87420.1"/>
    <property type="molecule type" value="Genomic_DNA"/>
</dbReference>
<proteinExistence type="predicted"/>
<reference evidence="1 2" key="1">
    <citation type="journal article" date="2018" name="Front. Plant Sci.">
        <title>Red Clover (Trifolium pratense) and Zigzag Clover (T. medium) - A Picture of Genomic Similarities and Differences.</title>
        <authorList>
            <person name="Dluhosova J."/>
            <person name="Istvanek J."/>
            <person name="Nedelnik J."/>
            <person name="Repkova J."/>
        </authorList>
    </citation>
    <scope>NUCLEOTIDE SEQUENCE [LARGE SCALE GENOMIC DNA]</scope>
    <source>
        <strain evidence="2">cv. 10/8</strain>
        <tissue evidence="1">Leaf</tissue>
    </source>
</reference>
<keyword evidence="2" id="KW-1185">Reference proteome</keyword>
<protein>
    <submittedName>
        <fullName evidence="1">Uncharacterized protein</fullName>
    </submittedName>
</protein>
<name>A0A392VLY7_9FABA</name>
<sequence length="46" mass="4953">WSSDSSSHHLEEICLFCSSLAVVSVVTLGDWSPTVVESVLRSTGLM</sequence>
<dbReference type="Proteomes" id="UP000265520">
    <property type="component" value="Unassembled WGS sequence"/>
</dbReference>
<evidence type="ECO:0000313" key="1">
    <source>
        <dbReference type="EMBL" id="MCI87420.1"/>
    </source>
</evidence>
<evidence type="ECO:0000313" key="2">
    <source>
        <dbReference type="Proteomes" id="UP000265520"/>
    </source>
</evidence>